<reference evidence="2 3" key="1">
    <citation type="submission" date="2020-08" db="EMBL/GenBank/DDBJ databases">
        <title>Sequencing the genomes of 1000 actinobacteria strains.</title>
        <authorList>
            <person name="Klenk H.-P."/>
        </authorList>
    </citation>
    <scope>NUCLEOTIDE SEQUENCE [LARGE SCALE GENOMIC DNA]</scope>
    <source>
        <strain evidence="2 3">DSM 44551</strain>
    </source>
</reference>
<protein>
    <recommendedName>
        <fullName evidence="4">Lipoprotein</fullName>
    </recommendedName>
</protein>
<proteinExistence type="predicted"/>
<organism evidence="2 3">
    <name type="scientific">Nocardiopsis composta</name>
    <dbReference type="NCBI Taxonomy" id="157465"/>
    <lineage>
        <taxon>Bacteria</taxon>
        <taxon>Bacillati</taxon>
        <taxon>Actinomycetota</taxon>
        <taxon>Actinomycetes</taxon>
        <taxon>Streptosporangiales</taxon>
        <taxon>Nocardiopsidaceae</taxon>
        <taxon>Nocardiopsis</taxon>
    </lineage>
</organism>
<gene>
    <name evidence="2" type="ORF">HDA36_005350</name>
</gene>
<keyword evidence="1" id="KW-0732">Signal</keyword>
<evidence type="ECO:0008006" key="4">
    <source>
        <dbReference type="Google" id="ProtNLM"/>
    </source>
</evidence>
<sequence>MAAFGLILGVLPAAAGCSADAGETAEGESVAPSPSSAGAEERALDAYEGLMGAIVEGSHEGATGHPDIAWYAKGQARELAEDMLNGTRATGEPDLAPEVTEVDLEDDPPTIVIEDCADGSEWLIVEEDLEGLEEPPQEEGLRLQTATVTEESGGWQVEKLWIGDTGGCDR</sequence>
<evidence type="ECO:0000313" key="3">
    <source>
        <dbReference type="Proteomes" id="UP000572635"/>
    </source>
</evidence>
<dbReference type="AlphaFoldDB" id="A0A7W8QRC0"/>
<name>A0A7W8QRC0_9ACTN</name>
<evidence type="ECO:0000256" key="1">
    <source>
        <dbReference type="SAM" id="SignalP"/>
    </source>
</evidence>
<dbReference type="Proteomes" id="UP000572635">
    <property type="component" value="Unassembled WGS sequence"/>
</dbReference>
<comment type="caution">
    <text evidence="2">The sequence shown here is derived from an EMBL/GenBank/DDBJ whole genome shotgun (WGS) entry which is preliminary data.</text>
</comment>
<dbReference type="RefSeq" id="WP_312893877.1">
    <property type="nucleotide sequence ID" value="NZ_BAAAJD010000117.1"/>
</dbReference>
<feature type="chain" id="PRO_5039430127" description="Lipoprotein" evidence="1">
    <location>
        <begin position="22"/>
        <end position="170"/>
    </location>
</feature>
<accession>A0A7W8QRC0</accession>
<evidence type="ECO:0000313" key="2">
    <source>
        <dbReference type="EMBL" id="MBB5435202.1"/>
    </source>
</evidence>
<keyword evidence="3" id="KW-1185">Reference proteome</keyword>
<dbReference type="EMBL" id="JACHDB010000002">
    <property type="protein sequence ID" value="MBB5435202.1"/>
    <property type="molecule type" value="Genomic_DNA"/>
</dbReference>
<feature type="signal peptide" evidence="1">
    <location>
        <begin position="1"/>
        <end position="21"/>
    </location>
</feature>